<feature type="region of interest" description="Disordered" evidence="1">
    <location>
        <begin position="109"/>
        <end position="149"/>
    </location>
</feature>
<keyword evidence="3" id="KW-1185">Reference proteome</keyword>
<reference evidence="3" key="2">
    <citation type="submission" date="2015-01" db="EMBL/GenBank/DDBJ databases">
        <title>Evolutionary Origins and Diversification of the Mycorrhizal Mutualists.</title>
        <authorList>
            <consortium name="DOE Joint Genome Institute"/>
            <consortium name="Mycorrhizal Genomics Consortium"/>
            <person name="Kohler A."/>
            <person name="Kuo A."/>
            <person name="Nagy L.G."/>
            <person name="Floudas D."/>
            <person name="Copeland A."/>
            <person name="Barry K.W."/>
            <person name="Cichocki N."/>
            <person name="Veneault-Fourrey C."/>
            <person name="LaButti K."/>
            <person name="Lindquist E.A."/>
            <person name="Lipzen A."/>
            <person name="Lundell T."/>
            <person name="Morin E."/>
            <person name="Murat C."/>
            <person name="Riley R."/>
            <person name="Ohm R."/>
            <person name="Sun H."/>
            <person name="Tunlid A."/>
            <person name="Henrissat B."/>
            <person name="Grigoriev I.V."/>
            <person name="Hibbett D.S."/>
            <person name="Martin F."/>
        </authorList>
    </citation>
    <scope>NUCLEOTIDE SEQUENCE [LARGE SCALE GENOMIC DNA]</scope>
    <source>
        <strain evidence="3">Ve08.2h10</strain>
    </source>
</reference>
<feature type="compositionally biased region" description="Acidic residues" evidence="1">
    <location>
        <begin position="109"/>
        <end position="118"/>
    </location>
</feature>
<accession>A0A0D0CTD5</accession>
<dbReference type="EMBL" id="KN826516">
    <property type="protein sequence ID" value="KIK78668.1"/>
    <property type="molecule type" value="Genomic_DNA"/>
</dbReference>
<dbReference type="AlphaFoldDB" id="A0A0D0CTD5"/>
<organism evidence="2 3">
    <name type="scientific">Paxillus rubicundulus Ve08.2h10</name>
    <dbReference type="NCBI Taxonomy" id="930991"/>
    <lineage>
        <taxon>Eukaryota</taxon>
        <taxon>Fungi</taxon>
        <taxon>Dikarya</taxon>
        <taxon>Basidiomycota</taxon>
        <taxon>Agaricomycotina</taxon>
        <taxon>Agaricomycetes</taxon>
        <taxon>Agaricomycetidae</taxon>
        <taxon>Boletales</taxon>
        <taxon>Paxilineae</taxon>
        <taxon>Paxillaceae</taxon>
        <taxon>Paxillus</taxon>
    </lineage>
</organism>
<sequence length="176" mass="19611">LPKSFWEDAMATAAYITTQSPTSTLHGENPYQTVFHQCIDPTIFCPFSYPAYTHILKQQHGGKFLSHGWNRHITFDETMTISAHDLALWNVPTVEGQWEGLLLRQCEVEHEDAEEENPESGTPDLHGTVGVDNAPPDALEVQQPPSPTINDLAHRFEQLHMDPLLAPAPAPTPVQP</sequence>
<feature type="non-terminal residue" evidence="2">
    <location>
        <position position="1"/>
    </location>
</feature>
<proteinExistence type="predicted"/>
<dbReference type="Proteomes" id="UP000054538">
    <property type="component" value="Unassembled WGS sequence"/>
</dbReference>
<reference evidence="2 3" key="1">
    <citation type="submission" date="2014-04" db="EMBL/GenBank/DDBJ databases">
        <authorList>
            <consortium name="DOE Joint Genome Institute"/>
            <person name="Kuo A."/>
            <person name="Kohler A."/>
            <person name="Jargeat P."/>
            <person name="Nagy L.G."/>
            <person name="Floudas D."/>
            <person name="Copeland A."/>
            <person name="Barry K.W."/>
            <person name="Cichocki N."/>
            <person name="Veneault-Fourrey C."/>
            <person name="LaButti K."/>
            <person name="Lindquist E.A."/>
            <person name="Lipzen A."/>
            <person name="Lundell T."/>
            <person name="Morin E."/>
            <person name="Murat C."/>
            <person name="Sun H."/>
            <person name="Tunlid A."/>
            <person name="Henrissat B."/>
            <person name="Grigoriev I.V."/>
            <person name="Hibbett D.S."/>
            <person name="Martin F."/>
            <person name="Nordberg H.P."/>
            <person name="Cantor M.N."/>
            <person name="Hua S.X."/>
        </authorList>
    </citation>
    <scope>NUCLEOTIDE SEQUENCE [LARGE SCALE GENOMIC DNA]</scope>
    <source>
        <strain evidence="2 3">Ve08.2h10</strain>
    </source>
</reference>
<dbReference type="HOGENOM" id="CLU_085149_1_1_1"/>
<gene>
    <name evidence="2" type="ORF">PAXRUDRAFT_163357</name>
</gene>
<dbReference type="InParanoid" id="A0A0D0CTD5"/>
<name>A0A0D0CTD5_9AGAM</name>
<dbReference type="OrthoDB" id="2610795at2759"/>
<protein>
    <submittedName>
        <fullName evidence="2">Uncharacterized protein</fullName>
    </submittedName>
</protein>
<evidence type="ECO:0000256" key="1">
    <source>
        <dbReference type="SAM" id="MobiDB-lite"/>
    </source>
</evidence>
<evidence type="ECO:0000313" key="2">
    <source>
        <dbReference type="EMBL" id="KIK78668.1"/>
    </source>
</evidence>
<evidence type="ECO:0000313" key="3">
    <source>
        <dbReference type="Proteomes" id="UP000054538"/>
    </source>
</evidence>